<feature type="region of interest" description="Disordered" evidence="2">
    <location>
        <begin position="1061"/>
        <end position="1139"/>
    </location>
</feature>
<feature type="compositionally biased region" description="Polar residues" evidence="2">
    <location>
        <begin position="363"/>
        <end position="391"/>
    </location>
</feature>
<accession>A0AAX7V867</accession>
<evidence type="ECO:0000256" key="2">
    <source>
        <dbReference type="SAM" id="MobiDB-lite"/>
    </source>
</evidence>
<dbReference type="AlphaFoldDB" id="A0AAX7V867"/>
<keyword evidence="3" id="KW-0812">Transmembrane</keyword>
<dbReference type="GO" id="GO:0033596">
    <property type="term" value="C:TSC1-TSC2 complex"/>
    <property type="evidence" value="ECO:0007669"/>
    <property type="project" value="TreeGrafter"/>
</dbReference>
<feature type="transmembrane region" description="Helical" evidence="3">
    <location>
        <begin position="127"/>
        <end position="144"/>
    </location>
</feature>
<dbReference type="InterPro" id="IPR007483">
    <property type="entry name" value="Hamartin"/>
</dbReference>
<reference evidence="4" key="3">
    <citation type="submission" date="2025-09" db="UniProtKB">
        <authorList>
            <consortium name="Ensembl"/>
        </authorList>
    </citation>
    <scope>IDENTIFICATION</scope>
</reference>
<evidence type="ECO:0000313" key="4">
    <source>
        <dbReference type="Ensembl" id="ENSACLP00000072721.1"/>
    </source>
</evidence>
<feature type="region of interest" description="Disordered" evidence="2">
    <location>
        <begin position="922"/>
        <end position="968"/>
    </location>
</feature>
<dbReference type="GO" id="GO:0051726">
    <property type="term" value="P:regulation of cell cycle"/>
    <property type="evidence" value="ECO:0007669"/>
    <property type="project" value="TreeGrafter"/>
</dbReference>
<dbReference type="Proteomes" id="UP000265100">
    <property type="component" value="Chromosome 7"/>
</dbReference>
<keyword evidence="5" id="KW-1185">Reference proteome</keyword>
<feature type="compositionally biased region" description="Basic and acidic residues" evidence="2">
    <location>
        <begin position="1130"/>
        <end position="1139"/>
    </location>
</feature>
<dbReference type="Ensembl" id="ENSACLT00000053583.1">
    <property type="protein sequence ID" value="ENSACLP00000072721.1"/>
    <property type="gene ID" value="ENSACLG00000027023.2"/>
</dbReference>
<keyword evidence="3" id="KW-1133">Transmembrane helix</keyword>
<feature type="compositionally biased region" description="Low complexity" evidence="2">
    <location>
        <begin position="954"/>
        <end position="965"/>
    </location>
</feature>
<dbReference type="GO" id="GO:0008285">
    <property type="term" value="P:negative regulation of cell population proliferation"/>
    <property type="evidence" value="ECO:0007669"/>
    <property type="project" value="TreeGrafter"/>
</dbReference>
<proteinExistence type="predicted"/>
<protein>
    <recommendedName>
        <fullName evidence="6">TSC complex subunit 1b</fullName>
    </recommendedName>
</protein>
<keyword evidence="1" id="KW-0175">Coiled coil</keyword>
<organism evidence="4 5">
    <name type="scientific">Astatotilapia calliptera</name>
    <name type="common">Eastern happy</name>
    <name type="synonym">Chromis callipterus</name>
    <dbReference type="NCBI Taxonomy" id="8154"/>
    <lineage>
        <taxon>Eukaryota</taxon>
        <taxon>Metazoa</taxon>
        <taxon>Chordata</taxon>
        <taxon>Craniata</taxon>
        <taxon>Vertebrata</taxon>
        <taxon>Euteleostomi</taxon>
        <taxon>Actinopterygii</taxon>
        <taxon>Neopterygii</taxon>
        <taxon>Teleostei</taxon>
        <taxon>Neoteleostei</taxon>
        <taxon>Acanthomorphata</taxon>
        <taxon>Ovalentaria</taxon>
        <taxon>Cichlomorphae</taxon>
        <taxon>Cichliformes</taxon>
        <taxon>Cichlidae</taxon>
        <taxon>African cichlids</taxon>
        <taxon>Pseudocrenilabrinae</taxon>
        <taxon>Haplochromini</taxon>
        <taxon>Astatotilapia</taxon>
    </lineage>
</organism>
<evidence type="ECO:0000256" key="1">
    <source>
        <dbReference type="SAM" id="Coils"/>
    </source>
</evidence>
<feature type="coiled-coil region" evidence="1">
    <location>
        <begin position="730"/>
        <end position="771"/>
    </location>
</feature>
<feature type="compositionally biased region" description="Basic and acidic residues" evidence="2">
    <location>
        <begin position="932"/>
        <end position="941"/>
    </location>
</feature>
<evidence type="ECO:0008006" key="6">
    <source>
        <dbReference type="Google" id="ProtNLM"/>
    </source>
</evidence>
<reference evidence="4" key="1">
    <citation type="submission" date="2018-05" db="EMBL/GenBank/DDBJ databases">
        <authorList>
            <person name="Datahose"/>
        </authorList>
    </citation>
    <scope>NUCLEOTIDE SEQUENCE</scope>
</reference>
<sequence length="1139" mass="127236">MAREQPNVGDLLPLLETSDLHQLEEIRGLINEQLSTERGSMLLNTLVDYYLETNSAQAVHILSSVREPHDKHLLDKMNDCMTKQACRLPTLTLLGHVVRKQPSWIHKIARYPLLLSLLKCLKTDTDVVVLITGVLVLITLLPMIPQAGKQHLWEYFDIFGRLASWNLKNPGHVSEVYLIHLHASVYSLFHRLYGMYPCNFVSYLRSHYSMKENMETFEEVVKPMLEHVRIHPELVTGTKDHELDPTRWKKYEIHDIVIECAKVSLDPKEASCEEGYATMPENFYPQIHLRPQDCTSSPYPDLHSSYGSTSSTPFSTPRQPLPPPLSLPPFSGTQSSYRSPQTSRRQNSCELNSSCGGKDPLWSPSSLCGMTTPPSSRGMSPNLELSHSASHLPTPGGKGTPASSTPATSSPPPTLSDDFPVISLPANTVQSSPPRKVCSLNAILKMSIRSAITEELWKLTEEKLELSGVRGFDSPFYHTTETTQPGGEGRNSAVGLEQSCSFHTCFTPIEHHLHQSPSVPDDEVTKFGMFSPSPCSKTPAPVPYESFFDLALPRAASLFVHQKTSEVAHKVTMERLLQREEGLEDGEEEGVVSASPLEVLDRLVQQGSDAHDKVLKRLPLPSKSADWTHFGGSAPLDELHTLRSQLLLLHNQLLYERYKREQHAVRNRRLLRRIINATALEEQNNAMKDQLNLQSVDILSLRESLQVEQQRYRQLWEDRETVVTRLHSQIRQLQQGRDDYYTKNQELQSKLQEYQKKMDELEAELQRANNKVCHTGHLLNQMTIKLSNSESTQQQMSFLNKQLLLLGEAHKLSMQELQHADASNTKMLQVSYGKEVETLRQSLLVQGQKLEAAQQRVAELETLLSKKEHLIAEQKKFLEDVKCQAKAELQASDSRYQAQRRITQLLQTELLQLYSRVEMEAPASTTSCSPPEDSRPPHDSPHGNGSTLSPGQPKASNSSKSTANSINGSQELAPPLLVEPSLSCPHASLLTPLAASDTPLTVGSYPSAKSFLGMRARELFRNKSESQCDEDQPPPRLAGLAHGLKTELCVESISPSYIAPVSPAPSPIPPPPPPPVTPLTVPTKEPASEPKQQRASRQESLCRKTGAGPGGGRVQVGSSRPRQQQLKIMDYNETHHEHS</sequence>
<feature type="compositionally biased region" description="Polar residues" evidence="2">
    <location>
        <begin position="332"/>
        <end position="355"/>
    </location>
</feature>
<feature type="compositionally biased region" description="Low complexity" evidence="2">
    <location>
        <begin position="304"/>
        <end position="318"/>
    </location>
</feature>
<evidence type="ECO:0000256" key="3">
    <source>
        <dbReference type="SAM" id="Phobius"/>
    </source>
</evidence>
<keyword evidence="3" id="KW-0472">Membrane</keyword>
<dbReference type="Pfam" id="PF04388">
    <property type="entry name" value="Hamartin"/>
    <property type="match status" value="2"/>
</dbReference>
<dbReference type="PANTHER" id="PTHR15154:SF2">
    <property type="entry name" value="HAMARTIN"/>
    <property type="match status" value="1"/>
</dbReference>
<dbReference type="GeneTree" id="ENSGT00390000014148"/>
<dbReference type="GO" id="GO:0032007">
    <property type="term" value="P:negative regulation of TOR signaling"/>
    <property type="evidence" value="ECO:0007669"/>
    <property type="project" value="TreeGrafter"/>
</dbReference>
<evidence type="ECO:0000313" key="5">
    <source>
        <dbReference type="Proteomes" id="UP000265100"/>
    </source>
</evidence>
<feature type="region of interest" description="Disordered" evidence="2">
    <location>
        <begin position="294"/>
        <end position="427"/>
    </location>
</feature>
<reference evidence="4" key="2">
    <citation type="submission" date="2025-08" db="UniProtKB">
        <authorList>
            <consortium name="Ensembl"/>
        </authorList>
    </citation>
    <scope>IDENTIFICATION</scope>
</reference>
<feature type="compositionally biased region" description="Pro residues" evidence="2">
    <location>
        <begin position="1062"/>
        <end position="1077"/>
    </location>
</feature>
<name>A0AAX7V867_ASTCA</name>
<feature type="compositionally biased region" description="Basic and acidic residues" evidence="2">
    <location>
        <begin position="1086"/>
        <end position="1102"/>
    </location>
</feature>
<dbReference type="PANTHER" id="PTHR15154">
    <property type="entry name" value="HAMARTIN"/>
    <property type="match status" value="1"/>
</dbReference>